<feature type="binding site" evidence="8">
    <location>
        <begin position="28"/>
        <end position="33"/>
    </location>
    <ligand>
        <name>ATP</name>
        <dbReference type="ChEBI" id="CHEBI:30616"/>
    </ligand>
</feature>
<evidence type="ECO:0000259" key="9">
    <source>
        <dbReference type="SMART" id="SM00977"/>
    </source>
</evidence>
<keyword evidence="4 8" id="KW-0819">tRNA processing</keyword>
<feature type="domain" description="Lysidine-tRNA(Ile) synthetase C-terminal" evidence="9">
    <location>
        <begin position="348"/>
        <end position="407"/>
    </location>
</feature>
<comment type="function">
    <text evidence="8">Ligates lysine onto the cytidine present at position 34 of the AUA codon-specific tRNA(Ile) that contains the anticodon CAU, in an ATP-dependent manner. Cytidine is converted to lysidine, thus changing the amino acid specificity of the tRNA from methionine to isoleucine.</text>
</comment>
<evidence type="ECO:0000313" key="11">
    <source>
        <dbReference type="Proteomes" id="UP000238956"/>
    </source>
</evidence>
<keyword evidence="2 8" id="KW-0963">Cytoplasm</keyword>
<dbReference type="AlphaFoldDB" id="A0A2L0D222"/>
<proteinExistence type="inferred from homology"/>
<dbReference type="EMBL" id="CP025536">
    <property type="protein sequence ID" value="AUW95669.1"/>
    <property type="molecule type" value="Genomic_DNA"/>
</dbReference>
<dbReference type="SUPFAM" id="SSF52402">
    <property type="entry name" value="Adenine nucleotide alpha hydrolases-like"/>
    <property type="match status" value="1"/>
</dbReference>
<dbReference type="NCBIfam" id="TIGR02432">
    <property type="entry name" value="lysidine_TilS_N"/>
    <property type="match status" value="1"/>
</dbReference>
<evidence type="ECO:0000256" key="3">
    <source>
        <dbReference type="ARBA" id="ARBA00022598"/>
    </source>
</evidence>
<dbReference type="GO" id="GO:0006400">
    <property type="term" value="P:tRNA modification"/>
    <property type="evidence" value="ECO:0007669"/>
    <property type="project" value="UniProtKB-UniRule"/>
</dbReference>
<dbReference type="GeneID" id="98392305"/>
<dbReference type="PANTHER" id="PTHR43033:SF1">
    <property type="entry name" value="TRNA(ILE)-LYSIDINE SYNTHASE-RELATED"/>
    <property type="match status" value="1"/>
</dbReference>
<dbReference type="NCBIfam" id="TIGR02433">
    <property type="entry name" value="lysidine_TilS_C"/>
    <property type="match status" value="1"/>
</dbReference>
<evidence type="ECO:0000256" key="4">
    <source>
        <dbReference type="ARBA" id="ARBA00022694"/>
    </source>
</evidence>
<dbReference type="InterPro" id="IPR012094">
    <property type="entry name" value="tRNA_Ile_lys_synt"/>
</dbReference>
<dbReference type="SMART" id="SM00977">
    <property type="entry name" value="TilS_C"/>
    <property type="match status" value="1"/>
</dbReference>
<comment type="domain">
    <text evidence="8">The N-terminal region contains the highly conserved SGGXDS motif, predicted to be a P-loop motif involved in ATP binding.</text>
</comment>
<dbReference type="InterPro" id="IPR012795">
    <property type="entry name" value="tRNA_Ile_lys_synt_N"/>
</dbReference>
<dbReference type="GO" id="GO:0032267">
    <property type="term" value="F:tRNA(Ile)-lysidine synthase activity"/>
    <property type="evidence" value="ECO:0007669"/>
    <property type="project" value="UniProtKB-EC"/>
</dbReference>
<dbReference type="OrthoDB" id="9807403at2"/>
<evidence type="ECO:0000256" key="8">
    <source>
        <dbReference type="HAMAP-Rule" id="MF_01161"/>
    </source>
</evidence>
<reference evidence="10 11" key="1">
    <citation type="submission" date="2017-12" db="EMBL/GenBank/DDBJ databases">
        <authorList>
            <person name="Hurst M.R.H."/>
        </authorList>
    </citation>
    <scope>NUCLEOTIDE SEQUENCE [LARGE SCALE GENOMIC DNA]</scope>
    <source>
        <strain evidence="10 11">TH11417</strain>
    </source>
</reference>
<evidence type="ECO:0000313" key="10">
    <source>
        <dbReference type="EMBL" id="AUW95669.1"/>
    </source>
</evidence>
<evidence type="ECO:0000256" key="5">
    <source>
        <dbReference type="ARBA" id="ARBA00022741"/>
    </source>
</evidence>
<sequence>MITSTDFLNHVQEKQFFTTHQKVLIAVSGGVDSMNLLHFLYVSRETLGIAIAIAHVNHHQREASEIEENYLKAWSKKHHVPFYLGHFKGTFTEKKARDYRYSFFKTIMEKDNYTALVTAHHADDQAETIFMRILRGSKIRYQSGIKEKQIFANGELIRPLLNFSKKDFPNIFHFEDHSNQQNDYLRNRIRNHYLPQLKQENSNIKQALLKHGQEIDLLTEALQDLTKDIDKQNCNVFQKQTLAVQHFLLEDYLATFPDLQIGQLQFKQLLSNLRNDKSYDFPLKNNYYFKKSKERFSISKISPETDSQPSEVLLEYGSLVTLEDYFFCYDEKQEDYVDSISLPSKNPVILRHRKPGDRILVKNISKKLRRFFIDEKINKKDRQKTIIIEQDKSIVAVICQGKTYLSNPYYHDIMKGKLYIQKM</sequence>
<keyword evidence="5 8" id="KW-0547">Nucleotide-binding</keyword>
<dbReference type="GO" id="GO:0005737">
    <property type="term" value="C:cytoplasm"/>
    <property type="evidence" value="ECO:0007669"/>
    <property type="project" value="UniProtKB-SubCell"/>
</dbReference>
<evidence type="ECO:0000256" key="7">
    <source>
        <dbReference type="ARBA" id="ARBA00048539"/>
    </source>
</evidence>
<dbReference type="InterPro" id="IPR012796">
    <property type="entry name" value="Lysidine-tRNA-synth_C"/>
</dbReference>
<dbReference type="SUPFAM" id="SSF56037">
    <property type="entry name" value="PheT/TilS domain"/>
    <property type="match status" value="1"/>
</dbReference>
<gene>
    <name evidence="8 10" type="primary">tilS</name>
    <name evidence="10" type="ORF">C0J00_00065</name>
</gene>
<dbReference type="HAMAP" id="MF_01161">
    <property type="entry name" value="tRNA_Ile_lys_synt"/>
    <property type="match status" value="1"/>
</dbReference>
<protein>
    <recommendedName>
        <fullName evidence="8">tRNA(Ile)-lysidine synthase</fullName>
        <ecNumber evidence="8">6.3.4.19</ecNumber>
    </recommendedName>
    <alternativeName>
        <fullName evidence="8">tRNA(Ile)-2-lysyl-cytidine synthase</fullName>
    </alternativeName>
    <alternativeName>
        <fullName evidence="8">tRNA(Ile)-lysidine synthetase</fullName>
    </alternativeName>
</protein>
<dbReference type="Proteomes" id="UP000238956">
    <property type="component" value="Chromosome"/>
</dbReference>
<dbReference type="EC" id="6.3.4.19" evidence="8"/>
<comment type="subcellular location">
    <subcellularLocation>
        <location evidence="1 8">Cytoplasm</location>
    </subcellularLocation>
</comment>
<organism evidence="10 11">
    <name type="scientific">Streptococcus pluranimalium</name>
    <dbReference type="NCBI Taxonomy" id="82348"/>
    <lineage>
        <taxon>Bacteria</taxon>
        <taxon>Bacillati</taxon>
        <taxon>Bacillota</taxon>
        <taxon>Bacilli</taxon>
        <taxon>Lactobacillales</taxon>
        <taxon>Streptococcaceae</taxon>
        <taxon>Streptococcus</taxon>
    </lineage>
</organism>
<keyword evidence="11" id="KW-1185">Reference proteome</keyword>
<comment type="similarity">
    <text evidence="8">Belongs to the tRNA(Ile)-lysidine synthase family.</text>
</comment>
<dbReference type="GO" id="GO:0005524">
    <property type="term" value="F:ATP binding"/>
    <property type="evidence" value="ECO:0007669"/>
    <property type="project" value="UniProtKB-UniRule"/>
</dbReference>
<evidence type="ECO:0000256" key="1">
    <source>
        <dbReference type="ARBA" id="ARBA00004496"/>
    </source>
</evidence>
<dbReference type="Pfam" id="PF01171">
    <property type="entry name" value="ATP_bind_3"/>
    <property type="match status" value="1"/>
</dbReference>
<evidence type="ECO:0000256" key="6">
    <source>
        <dbReference type="ARBA" id="ARBA00022840"/>
    </source>
</evidence>
<dbReference type="InterPro" id="IPR014729">
    <property type="entry name" value="Rossmann-like_a/b/a_fold"/>
</dbReference>
<accession>A0A2L0D222</accession>
<dbReference type="Gene3D" id="3.40.50.620">
    <property type="entry name" value="HUPs"/>
    <property type="match status" value="1"/>
</dbReference>
<dbReference type="PANTHER" id="PTHR43033">
    <property type="entry name" value="TRNA(ILE)-LYSIDINE SYNTHASE-RELATED"/>
    <property type="match status" value="1"/>
</dbReference>
<comment type="catalytic activity">
    <reaction evidence="7 8">
        <text>cytidine(34) in tRNA(Ile2) + L-lysine + ATP = lysidine(34) in tRNA(Ile2) + AMP + diphosphate + H(+)</text>
        <dbReference type="Rhea" id="RHEA:43744"/>
        <dbReference type="Rhea" id="RHEA-COMP:10625"/>
        <dbReference type="Rhea" id="RHEA-COMP:10670"/>
        <dbReference type="ChEBI" id="CHEBI:15378"/>
        <dbReference type="ChEBI" id="CHEBI:30616"/>
        <dbReference type="ChEBI" id="CHEBI:32551"/>
        <dbReference type="ChEBI" id="CHEBI:33019"/>
        <dbReference type="ChEBI" id="CHEBI:82748"/>
        <dbReference type="ChEBI" id="CHEBI:83665"/>
        <dbReference type="ChEBI" id="CHEBI:456215"/>
        <dbReference type="EC" id="6.3.4.19"/>
    </reaction>
</comment>
<dbReference type="KEGG" id="splr:C0J00_00065"/>
<dbReference type="InterPro" id="IPR011063">
    <property type="entry name" value="TilS/TtcA_N"/>
</dbReference>
<dbReference type="RefSeq" id="WP_104967030.1">
    <property type="nucleotide sequence ID" value="NZ_CP025536.1"/>
</dbReference>
<keyword evidence="6 8" id="KW-0067">ATP-binding</keyword>
<keyword evidence="3 8" id="KW-0436">Ligase</keyword>
<evidence type="ECO:0000256" key="2">
    <source>
        <dbReference type="ARBA" id="ARBA00022490"/>
    </source>
</evidence>
<reference evidence="10 11" key="2">
    <citation type="submission" date="2018-02" db="EMBL/GenBank/DDBJ databases">
        <title>Whole genome sequencing analysis of Streptococcus pluranimalium isolated from cattle infected mastitis in China.</title>
        <authorList>
            <person name="Zhang J.-R."/>
            <person name="Hu G.-Z."/>
        </authorList>
    </citation>
    <scope>NUCLEOTIDE SEQUENCE [LARGE SCALE GENOMIC DNA]</scope>
    <source>
        <strain evidence="10 11">TH11417</strain>
    </source>
</reference>
<name>A0A2L0D222_9STRE</name>
<dbReference type="CDD" id="cd01992">
    <property type="entry name" value="TilS_N"/>
    <property type="match status" value="1"/>
</dbReference>